<dbReference type="EMBL" id="BAAARY010000003">
    <property type="protein sequence ID" value="GAA2515662.1"/>
    <property type="molecule type" value="Genomic_DNA"/>
</dbReference>
<comment type="caution">
    <text evidence="1">The sequence shown here is derived from an EMBL/GenBank/DDBJ whole genome shotgun (WGS) entry which is preliminary data.</text>
</comment>
<dbReference type="SUPFAM" id="SSF54637">
    <property type="entry name" value="Thioesterase/thiol ester dehydrase-isomerase"/>
    <property type="match status" value="1"/>
</dbReference>
<sequence>MIIGARFNGPDGSGNGGYTAGLVAALLGAGTAEVTLRLPPPLEVELTTVVDGDTATAHDGERLVAQARVVAPVAGTVPPVDLATATAVASGYPGFTDHPFPRCYVCGPERPDGLAIYPGPLPDGRVASPFIAPEAVSAPVVWAALDCPGGWSVLGQGRPYVLGRMTATVRALPAAGEVCVVVGRCDAVEGRKAQVSSTLWSSTGAALGSARATWIAVS</sequence>
<keyword evidence="2" id="KW-1185">Reference proteome</keyword>
<evidence type="ECO:0000313" key="2">
    <source>
        <dbReference type="Proteomes" id="UP001499978"/>
    </source>
</evidence>
<organism evidence="1 2">
    <name type="scientific">Pilimelia columellifera subsp. columellifera</name>
    <dbReference type="NCBI Taxonomy" id="706583"/>
    <lineage>
        <taxon>Bacteria</taxon>
        <taxon>Bacillati</taxon>
        <taxon>Actinomycetota</taxon>
        <taxon>Actinomycetes</taxon>
        <taxon>Micromonosporales</taxon>
        <taxon>Micromonosporaceae</taxon>
        <taxon>Pilimelia</taxon>
    </lineage>
</organism>
<dbReference type="Gene3D" id="3.10.129.10">
    <property type="entry name" value="Hotdog Thioesterase"/>
    <property type="match status" value="1"/>
</dbReference>
<dbReference type="Proteomes" id="UP001499978">
    <property type="component" value="Unassembled WGS sequence"/>
</dbReference>
<proteinExistence type="predicted"/>
<protein>
    <submittedName>
        <fullName evidence="1">Uncharacterized protein</fullName>
    </submittedName>
</protein>
<dbReference type="RefSeq" id="WP_344168987.1">
    <property type="nucleotide sequence ID" value="NZ_BAAARY010000003.1"/>
</dbReference>
<dbReference type="InterPro" id="IPR029069">
    <property type="entry name" value="HotDog_dom_sf"/>
</dbReference>
<evidence type="ECO:0000313" key="1">
    <source>
        <dbReference type="EMBL" id="GAA2515662.1"/>
    </source>
</evidence>
<gene>
    <name evidence="1" type="ORF">GCM10010201_10160</name>
</gene>
<accession>A0ABN3NAW8</accession>
<name>A0ABN3NAW8_9ACTN</name>
<reference evidence="1 2" key="1">
    <citation type="journal article" date="2019" name="Int. J. Syst. Evol. Microbiol.">
        <title>The Global Catalogue of Microorganisms (GCM) 10K type strain sequencing project: providing services to taxonomists for standard genome sequencing and annotation.</title>
        <authorList>
            <consortium name="The Broad Institute Genomics Platform"/>
            <consortium name="The Broad Institute Genome Sequencing Center for Infectious Disease"/>
            <person name="Wu L."/>
            <person name="Ma J."/>
        </authorList>
    </citation>
    <scope>NUCLEOTIDE SEQUENCE [LARGE SCALE GENOMIC DNA]</scope>
    <source>
        <strain evidence="1 2">JCM 3367</strain>
    </source>
</reference>